<dbReference type="InterPro" id="IPR001015">
    <property type="entry name" value="Ferrochelatase"/>
</dbReference>
<comment type="function">
    <text evidence="9 10">Catalyzes the ferrous insertion into protoporphyrin IX.</text>
</comment>
<sequence length="361" mass="40735">MLLKRFLPESPDESLLNSELTHYDQGPIGVLVVNLGTPDAPTKSAIKRYLAEFLSDPRVIEIPQFVWQFILRGAVLPLRPRKLVEKYELIWLPEGAPLLVYSQRQAEGIEAGLRAQGVEVHAELAMRYGNPSIPSAIERLRAKGCQRIVVVQLYPQYAASTTATAVDAINRYLAKLRNQPEMRFIKSYYDAPQYIQPLSQHIRRYWAEHGTPERLLLSFHGLPRRCAADGDPYYRECILTAHAVRQALADTGVPVFASFQSRFGAERWLEPYTEPLLRQWAKEGVKHVHVTCPGFLADCLETLEEIQLECRDAFLEDGGTDFGYIPCLNDDPEWVKGLTELVHQNLGGWIAPSVPSSTVPS</sequence>
<evidence type="ECO:0000256" key="2">
    <source>
        <dbReference type="ARBA" id="ARBA00022490"/>
    </source>
</evidence>
<name>A0A9D2RHE6_9BURK</name>
<comment type="similarity">
    <text evidence="1 9 10">Belongs to the ferrochelatase family.</text>
</comment>
<evidence type="ECO:0000256" key="8">
    <source>
        <dbReference type="ARBA" id="ARBA00024536"/>
    </source>
</evidence>
<evidence type="ECO:0000256" key="4">
    <source>
        <dbReference type="ARBA" id="ARBA00023004"/>
    </source>
</evidence>
<evidence type="ECO:0000256" key="7">
    <source>
        <dbReference type="ARBA" id="ARBA00023244"/>
    </source>
</evidence>
<dbReference type="AlphaFoldDB" id="A0A9D2RHE6"/>
<evidence type="ECO:0000256" key="1">
    <source>
        <dbReference type="ARBA" id="ARBA00007718"/>
    </source>
</evidence>
<comment type="catalytic activity">
    <reaction evidence="9 10">
        <text>heme b + 2 H(+) = protoporphyrin IX + Fe(2+)</text>
        <dbReference type="Rhea" id="RHEA:22584"/>
        <dbReference type="ChEBI" id="CHEBI:15378"/>
        <dbReference type="ChEBI" id="CHEBI:29033"/>
        <dbReference type="ChEBI" id="CHEBI:57306"/>
        <dbReference type="ChEBI" id="CHEBI:60344"/>
        <dbReference type="EC" id="4.98.1.1"/>
    </reaction>
</comment>
<dbReference type="EC" id="4.98.1.1" evidence="9 10"/>
<keyword evidence="7 9" id="KW-0627">Porphyrin biosynthesis</keyword>
<protein>
    <recommendedName>
        <fullName evidence="9 10">Ferrochelatase</fullName>
        <ecNumber evidence="9 10">4.98.1.1</ecNumber>
    </recommendedName>
    <alternativeName>
        <fullName evidence="9">Heme synthase</fullName>
    </alternativeName>
    <alternativeName>
        <fullName evidence="9">Protoheme ferro-lyase</fullName>
    </alternativeName>
</protein>
<reference evidence="11" key="1">
    <citation type="journal article" date="2021" name="PeerJ">
        <title>Extensive microbial diversity within the chicken gut microbiome revealed by metagenomics and culture.</title>
        <authorList>
            <person name="Gilroy R."/>
            <person name="Ravi A."/>
            <person name="Getino M."/>
            <person name="Pursley I."/>
            <person name="Horton D.L."/>
            <person name="Alikhan N.F."/>
            <person name="Baker D."/>
            <person name="Gharbi K."/>
            <person name="Hall N."/>
            <person name="Watson M."/>
            <person name="Adriaenssens E.M."/>
            <person name="Foster-Nyarko E."/>
            <person name="Jarju S."/>
            <person name="Secka A."/>
            <person name="Antonio M."/>
            <person name="Oren A."/>
            <person name="Chaudhuri R.R."/>
            <person name="La Ragione R."/>
            <person name="Hildebrand F."/>
            <person name="Pallen M.J."/>
        </authorList>
    </citation>
    <scope>NUCLEOTIDE SEQUENCE</scope>
    <source>
        <strain evidence="11">9264</strain>
    </source>
</reference>
<dbReference type="FunFam" id="3.40.50.1400:FF:000002">
    <property type="entry name" value="Ferrochelatase"/>
    <property type="match status" value="1"/>
</dbReference>
<dbReference type="Proteomes" id="UP000823889">
    <property type="component" value="Unassembled WGS sequence"/>
</dbReference>
<dbReference type="GO" id="GO:0006783">
    <property type="term" value="P:heme biosynthetic process"/>
    <property type="evidence" value="ECO:0007669"/>
    <property type="project" value="UniProtKB-UniRule"/>
</dbReference>
<dbReference type="PANTHER" id="PTHR11108">
    <property type="entry name" value="FERROCHELATASE"/>
    <property type="match status" value="1"/>
</dbReference>
<keyword evidence="4 9" id="KW-0408">Iron</keyword>
<organism evidence="11 12">
    <name type="scientific">Candidatus Paenalcaligenes intestinipullorum</name>
    <dbReference type="NCBI Taxonomy" id="2838718"/>
    <lineage>
        <taxon>Bacteria</taxon>
        <taxon>Pseudomonadati</taxon>
        <taxon>Pseudomonadota</taxon>
        <taxon>Betaproteobacteria</taxon>
        <taxon>Burkholderiales</taxon>
        <taxon>Alcaligenaceae</taxon>
        <taxon>Paenalcaligenes</taxon>
    </lineage>
</organism>
<evidence type="ECO:0000256" key="9">
    <source>
        <dbReference type="HAMAP-Rule" id="MF_00323"/>
    </source>
</evidence>
<dbReference type="CDD" id="cd00419">
    <property type="entry name" value="Ferrochelatase_C"/>
    <property type="match status" value="1"/>
</dbReference>
<dbReference type="SUPFAM" id="SSF53800">
    <property type="entry name" value="Chelatase"/>
    <property type="match status" value="1"/>
</dbReference>
<comment type="subcellular location">
    <subcellularLocation>
        <location evidence="9 10">Cytoplasm</location>
    </subcellularLocation>
</comment>
<dbReference type="InterPro" id="IPR033659">
    <property type="entry name" value="Ferrochelatase_N"/>
</dbReference>
<dbReference type="HAMAP" id="MF_00323">
    <property type="entry name" value="Ferrochelatase"/>
    <property type="match status" value="1"/>
</dbReference>
<dbReference type="Pfam" id="PF00762">
    <property type="entry name" value="Ferrochelatase"/>
    <property type="match status" value="1"/>
</dbReference>
<feature type="binding site" evidence="9">
    <location>
        <position position="301"/>
    </location>
    <ligand>
        <name>Fe(2+)</name>
        <dbReference type="ChEBI" id="CHEBI:29033"/>
    </ligand>
</feature>
<keyword evidence="6 9" id="KW-0456">Lyase</keyword>
<dbReference type="CDD" id="cd03411">
    <property type="entry name" value="Ferrochelatase_N"/>
    <property type="match status" value="1"/>
</dbReference>
<evidence type="ECO:0000256" key="10">
    <source>
        <dbReference type="RuleBase" id="RU000607"/>
    </source>
</evidence>
<keyword evidence="3 9" id="KW-0479">Metal-binding</keyword>
<accession>A0A9D2RHE6</accession>
<gene>
    <name evidence="9 11" type="primary">hemH</name>
    <name evidence="11" type="ORF">H9906_07810</name>
</gene>
<evidence type="ECO:0000256" key="6">
    <source>
        <dbReference type="ARBA" id="ARBA00023239"/>
    </source>
</evidence>
<dbReference type="InterPro" id="IPR033644">
    <property type="entry name" value="Ferrochelatase_C"/>
</dbReference>
<dbReference type="Gene3D" id="3.40.50.1400">
    <property type="match status" value="2"/>
</dbReference>
<feature type="binding site" evidence="9">
    <location>
        <position position="220"/>
    </location>
    <ligand>
        <name>Fe(2+)</name>
        <dbReference type="ChEBI" id="CHEBI:29033"/>
    </ligand>
</feature>
<keyword evidence="5 9" id="KW-0350">Heme biosynthesis</keyword>
<dbReference type="GO" id="GO:0046872">
    <property type="term" value="F:metal ion binding"/>
    <property type="evidence" value="ECO:0007669"/>
    <property type="project" value="UniProtKB-KW"/>
</dbReference>
<evidence type="ECO:0000313" key="11">
    <source>
        <dbReference type="EMBL" id="HJD44915.1"/>
    </source>
</evidence>
<dbReference type="GO" id="GO:0005737">
    <property type="term" value="C:cytoplasm"/>
    <property type="evidence" value="ECO:0007669"/>
    <property type="project" value="UniProtKB-SubCell"/>
</dbReference>
<keyword evidence="2 9" id="KW-0963">Cytoplasm</keyword>
<reference evidence="11" key="2">
    <citation type="submission" date="2021-04" db="EMBL/GenBank/DDBJ databases">
        <authorList>
            <person name="Gilroy R."/>
        </authorList>
    </citation>
    <scope>NUCLEOTIDE SEQUENCE</scope>
    <source>
        <strain evidence="11">9264</strain>
    </source>
</reference>
<dbReference type="EMBL" id="DWUQ01000160">
    <property type="protein sequence ID" value="HJD44915.1"/>
    <property type="molecule type" value="Genomic_DNA"/>
</dbReference>
<evidence type="ECO:0000256" key="5">
    <source>
        <dbReference type="ARBA" id="ARBA00023133"/>
    </source>
</evidence>
<comment type="caution">
    <text evidence="11">The sequence shown here is derived from an EMBL/GenBank/DDBJ whole genome shotgun (WGS) entry which is preliminary data.</text>
</comment>
<evidence type="ECO:0000313" key="12">
    <source>
        <dbReference type="Proteomes" id="UP000823889"/>
    </source>
</evidence>
<dbReference type="PANTHER" id="PTHR11108:SF1">
    <property type="entry name" value="FERROCHELATASE, MITOCHONDRIAL"/>
    <property type="match status" value="1"/>
</dbReference>
<dbReference type="NCBIfam" id="TIGR00109">
    <property type="entry name" value="hemH"/>
    <property type="match status" value="1"/>
</dbReference>
<comment type="catalytic activity">
    <reaction evidence="8">
        <text>Fe-coproporphyrin III + 2 H(+) = coproporphyrin III + Fe(2+)</text>
        <dbReference type="Rhea" id="RHEA:49572"/>
        <dbReference type="ChEBI" id="CHEBI:15378"/>
        <dbReference type="ChEBI" id="CHEBI:29033"/>
        <dbReference type="ChEBI" id="CHEBI:68438"/>
        <dbReference type="ChEBI" id="CHEBI:131725"/>
        <dbReference type="EC" id="4.99.1.9"/>
    </reaction>
    <physiologicalReaction direction="right-to-left" evidence="8">
        <dbReference type="Rhea" id="RHEA:49574"/>
    </physiologicalReaction>
</comment>
<evidence type="ECO:0000256" key="3">
    <source>
        <dbReference type="ARBA" id="ARBA00022723"/>
    </source>
</evidence>
<comment type="pathway">
    <text evidence="9 10">Porphyrin-containing compound metabolism; protoheme biosynthesis; protoheme from protoporphyrin-IX: step 1/1.</text>
</comment>
<dbReference type="InterPro" id="IPR019772">
    <property type="entry name" value="Ferrochelatase_AS"/>
</dbReference>
<dbReference type="GO" id="GO:0004325">
    <property type="term" value="F:ferrochelatase activity"/>
    <property type="evidence" value="ECO:0007669"/>
    <property type="project" value="UniProtKB-UniRule"/>
</dbReference>
<proteinExistence type="inferred from homology"/>
<dbReference type="PROSITE" id="PS00534">
    <property type="entry name" value="FERROCHELATASE"/>
    <property type="match status" value="1"/>
</dbReference>